<keyword evidence="1" id="KW-0472">Membrane</keyword>
<feature type="transmembrane region" description="Helical" evidence="1">
    <location>
        <begin position="112"/>
        <end position="131"/>
    </location>
</feature>
<dbReference type="RefSeq" id="WP_252438964.1">
    <property type="nucleotide sequence ID" value="NZ_JAGSOV010000034.1"/>
</dbReference>
<comment type="caution">
    <text evidence="2">The sequence shown here is derived from an EMBL/GenBank/DDBJ whole genome shotgun (WGS) entry which is preliminary data.</text>
</comment>
<name>A0ABT1A076_9PSEU</name>
<evidence type="ECO:0000313" key="3">
    <source>
        <dbReference type="Proteomes" id="UP001165283"/>
    </source>
</evidence>
<evidence type="ECO:0000313" key="2">
    <source>
        <dbReference type="EMBL" id="MCO1656343.1"/>
    </source>
</evidence>
<organism evidence="2 3">
    <name type="scientific">Pseudonocardia humida</name>
    <dbReference type="NCBI Taxonomy" id="2800819"/>
    <lineage>
        <taxon>Bacteria</taxon>
        <taxon>Bacillati</taxon>
        <taxon>Actinomycetota</taxon>
        <taxon>Actinomycetes</taxon>
        <taxon>Pseudonocardiales</taxon>
        <taxon>Pseudonocardiaceae</taxon>
        <taxon>Pseudonocardia</taxon>
    </lineage>
</organism>
<reference evidence="2" key="1">
    <citation type="submission" date="2021-04" db="EMBL/GenBank/DDBJ databases">
        <title>Pseudonocardia sp. nov., isolated from sandy soil of mangrove forest.</title>
        <authorList>
            <person name="Zan Z."/>
            <person name="Huang R."/>
            <person name="Liu W."/>
        </authorList>
    </citation>
    <scope>NUCLEOTIDE SEQUENCE</scope>
    <source>
        <strain evidence="2">S2-4</strain>
    </source>
</reference>
<proteinExistence type="predicted"/>
<feature type="transmembrane region" description="Helical" evidence="1">
    <location>
        <begin position="83"/>
        <end position="105"/>
    </location>
</feature>
<accession>A0ABT1A076</accession>
<keyword evidence="3" id="KW-1185">Reference proteome</keyword>
<keyword evidence="1" id="KW-1133">Transmembrane helix</keyword>
<gene>
    <name evidence="2" type="ORF">KDL28_14880</name>
</gene>
<keyword evidence="1" id="KW-0812">Transmembrane</keyword>
<evidence type="ECO:0000256" key="1">
    <source>
        <dbReference type="SAM" id="Phobius"/>
    </source>
</evidence>
<feature type="transmembrane region" description="Helical" evidence="1">
    <location>
        <begin position="20"/>
        <end position="37"/>
    </location>
</feature>
<protein>
    <submittedName>
        <fullName evidence="2">Uncharacterized protein</fullName>
    </submittedName>
</protein>
<dbReference type="EMBL" id="JAGSOV010000034">
    <property type="protein sequence ID" value="MCO1656343.1"/>
    <property type="molecule type" value="Genomic_DNA"/>
</dbReference>
<sequence length="182" mass="20051">MNEWLTELVSWAWGRHHNILSWYIRPLFLLPFCFFAWRRSWAGTIGTVVALMSSIAWFPTPSTPDPAVIEMLRVEQEYLLGEWTIWKVAAALLIPLLFVGLGAALWRRSLGWGLVVINAGVLFKVVWTFVVGGGEGALAHLPTALIGLAVVDAVLIGVGHWLKRRAATSAARADAPAPAEVR</sequence>
<dbReference type="Proteomes" id="UP001165283">
    <property type="component" value="Unassembled WGS sequence"/>
</dbReference>
<feature type="transmembrane region" description="Helical" evidence="1">
    <location>
        <begin position="44"/>
        <end position="63"/>
    </location>
</feature>
<feature type="transmembrane region" description="Helical" evidence="1">
    <location>
        <begin position="137"/>
        <end position="162"/>
    </location>
</feature>